<organism evidence="1 2">
    <name type="scientific">Ilyodon furcidens</name>
    <name type="common">goldbreast splitfin</name>
    <dbReference type="NCBI Taxonomy" id="33524"/>
    <lineage>
        <taxon>Eukaryota</taxon>
        <taxon>Metazoa</taxon>
        <taxon>Chordata</taxon>
        <taxon>Craniata</taxon>
        <taxon>Vertebrata</taxon>
        <taxon>Euteleostomi</taxon>
        <taxon>Actinopterygii</taxon>
        <taxon>Neopterygii</taxon>
        <taxon>Teleostei</taxon>
        <taxon>Neoteleostei</taxon>
        <taxon>Acanthomorphata</taxon>
        <taxon>Ovalentaria</taxon>
        <taxon>Atherinomorphae</taxon>
        <taxon>Cyprinodontiformes</taxon>
        <taxon>Goodeidae</taxon>
        <taxon>Ilyodon</taxon>
    </lineage>
</organism>
<proteinExistence type="predicted"/>
<protein>
    <submittedName>
        <fullName evidence="1">Uncharacterized protein</fullName>
    </submittedName>
</protein>
<evidence type="ECO:0000313" key="1">
    <source>
        <dbReference type="EMBL" id="MEQ2244155.1"/>
    </source>
</evidence>
<evidence type="ECO:0000313" key="2">
    <source>
        <dbReference type="Proteomes" id="UP001482620"/>
    </source>
</evidence>
<dbReference type="EMBL" id="JAHRIQ010070709">
    <property type="protein sequence ID" value="MEQ2244155.1"/>
    <property type="molecule type" value="Genomic_DNA"/>
</dbReference>
<accession>A0ABV0UG03</accession>
<comment type="caution">
    <text evidence="1">The sequence shown here is derived from an EMBL/GenBank/DDBJ whole genome shotgun (WGS) entry which is preliminary data.</text>
</comment>
<dbReference type="Proteomes" id="UP001482620">
    <property type="component" value="Unassembled WGS sequence"/>
</dbReference>
<name>A0ABV0UG03_9TELE</name>
<gene>
    <name evidence="1" type="ORF">ILYODFUR_014277</name>
</gene>
<reference evidence="1 2" key="1">
    <citation type="submission" date="2021-06" db="EMBL/GenBank/DDBJ databases">
        <authorList>
            <person name="Palmer J.M."/>
        </authorList>
    </citation>
    <scope>NUCLEOTIDE SEQUENCE [LARGE SCALE GENOMIC DNA]</scope>
    <source>
        <strain evidence="2">if_2019</strain>
        <tissue evidence="1">Muscle</tissue>
    </source>
</reference>
<keyword evidence="2" id="KW-1185">Reference proteome</keyword>
<sequence length="129" mass="14339">MKVNMDSIRNTSEEKDEDWDLLGAVRSELLEEDARSGADGPDLFIAALQQLMPLKKRLQRAAESLFSGLWKDAENGRLDTFSLGMSLILGSLEATDDGLTTGESSRSYLKKYIQVYSIVGGRMYLAIDE</sequence>